<proteinExistence type="predicted"/>
<evidence type="ECO:0000313" key="1">
    <source>
        <dbReference type="EMBL" id="VCX38156.1"/>
    </source>
</evidence>
<reference evidence="1 2" key="1">
    <citation type="submission" date="2018-10" db="EMBL/GenBank/DDBJ databases">
        <authorList>
            <person name="Ekblom R."/>
            <person name="Jareborg N."/>
        </authorList>
    </citation>
    <scope>NUCLEOTIDE SEQUENCE [LARGE SCALE GENOMIC DNA]</scope>
    <source>
        <tissue evidence="1">Muscle</tissue>
    </source>
</reference>
<protein>
    <submittedName>
        <fullName evidence="1">Uncharacterized protein</fullName>
    </submittedName>
</protein>
<keyword evidence="2" id="KW-1185">Reference proteome</keyword>
<evidence type="ECO:0000313" key="2">
    <source>
        <dbReference type="Proteomes" id="UP000269945"/>
    </source>
</evidence>
<dbReference type="AlphaFoldDB" id="A0A9X9M6X1"/>
<dbReference type="EMBL" id="CYRY02043618">
    <property type="protein sequence ID" value="VCX38156.1"/>
    <property type="molecule type" value="Genomic_DNA"/>
</dbReference>
<name>A0A9X9M6X1_GULGU</name>
<comment type="caution">
    <text evidence="1">The sequence shown here is derived from an EMBL/GenBank/DDBJ whole genome shotgun (WGS) entry which is preliminary data.</text>
</comment>
<organism evidence="1 2">
    <name type="scientific">Gulo gulo</name>
    <name type="common">Wolverine</name>
    <name type="synonym">Gluton</name>
    <dbReference type="NCBI Taxonomy" id="48420"/>
    <lineage>
        <taxon>Eukaryota</taxon>
        <taxon>Metazoa</taxon>
        <taxon>Chordata</taxon>
        <taxon>Craniata</taxon>
        <taxon>Vertebrata</taxon>
        <taxon>Euteleostomi</taxon>
        <taxon>Mammalia</taxon>
        <taxon>Eutheria</taxon>
        <taxon>Laurasiatheria</taxon>
        <taxon>Carnivora</taxon>
        <taxon>Caniformia</taxon>
        <taxon>Musteloidea</taxon>
        <taxon>Mustelidae</taxon>
        <taxon>Guloninae</taxon>
        <taxon>Gulo</taxon>
    </lineage>
</organism>
<sequence length="67" mass="7145">MPVRTQVPPVCALGQLGGRPSLSSYISHMGKVRSGKKKPAPTVTQQITRAGTQGCRWPSSLGWVGKK</sequence>
<gene>
    <name evidence="1" type="ORF">BN2614_LOCUS4</name>
</gene>
<dbReference type="Proteomes" id="UP000269945">
    <property type="component" value="Unassembled WGS sequence"/>
</dbReference>
<accession>A0A9X9M6X1</accession>